<proteinExistence type="predicted"/>
<comment type="caution">
    <text evidence="2">The sequence shown here is derived from an EMBL/GenBank/DDBJ whole genome shotgun (WGS) entry which is preliminary data.</text>
</comment>
<organism evidence="2 3">
    <name type="scientific">Parasponia andersonii</name>
    <name type="common">Sponia andersonii</name>
    <dbReference type="NCBI Taxonomy" id="3476"/>
    <lineage>
        <taxon>Eukaryota</taxon>
        <taxon>Viridiplantae</taxon>
        <taxon>Streptophyta</taxon>
        <taxon>Embryophyta</taxon>
        <taxon>Tracheophyta</taxon>
        <taxon>Spermatophyta</taxon>
        <taxon>Magnoliopsida</taxon>
        <taxon>eudicotyledons</taxon>
        <taxon>Gunneridae</taxon>
        <taxon>Pentapetalae</taxon>
        <taxon>rosids</taxon>
        <taxon>fabids</taxon>
        <taxon>Rosales</taxon>
        <taxon>Cannabaceae</taxon>
        <taxon>Parasponia</taxon>
    </lineage>
</organism>
<evidence type="ECO:0000256" key="1">
    <source>
        <dbReference type="SAM" id="MobiDB-lite"/>
    </source>
</evidence>
<dbReference type="AlphaFoldDB" id="A0A2P5AIM5"/>
<name>A0A2P5AIM5_PARAD</name>
<sequence length="89" mass="10168">MKVIDDNEFEDDTLEEYNDEDMDTIDSGSGSSDGMSNIRNALTNCAKRSSRYGWNTPDGKGKRITKESRNIIVKKELKRIKMLKLTGEY</sequence>
<reference evidence="3" key="1">
    <citation type="submission" date="2016-06" db="EMBL/GenBank/DDBJ databases">
        <title>Parallel loss of symbiosis genes in relatives of nitrogen-fixing non-legume Parasponia.</title>
        <authorList>
            <person name="Van Velzen R."/>
            <person name="Holmer R."/>
            <person name="Bu F."/>
            <person name="Rutten L."/>
            <person name="Van Zeijl A."/>
            <person name="Liu W."/>
            <person name="Santuari L."/>
            <person name="Cao Q."/>
            <person name="Sharma T."/>
            <person name="Shen D."/>
            <person name="Roswanjaya Y."/>
            <person name="Wardhani T."/>
            <person name="Kalhor M.S."/>
            <person name="Jansen J."/>
            <person name="Van den Hoogen J."/>
            <person name="Gungor B."/>
            <person name="Hartog M."/>
            <person name="Hontelez J."/>
            <person name="Verver J."/>
            <person name="Yang W.-C."/>
            <person name="Schijlen E."/>
            <person name="Repin R."/>
            <person name="Schilthuizen M."/>
            <person name="Schranz E."/>
            <person name="Heidstra R."/>
            <person name="Miyata K."/>
            <person name="Fedorova E."/>
            <person name="Kohlen W."/>
            <person name="Bisseling T."/>
            <person name="Smit S."/>
            <person name="Geurts R."/>
        </authorList>
    </citation>
    <scope>NUCLEOTIDE SEQUENCE [LARGE SCALE GENOMIC DNA]</scope>
    <source>
        <strain evidence="3">cv. WU1-14</strain>
    </source>
</reference>
<feature type="compositionally biased region" description="Low complexity" evidence="1">
    <location>
        <begin position="25"/>
        <end position="36"/>
    </location>
</feature>
<feature type="region of interest" description="Disordered" evidence="1">
    <location>
        <begin position="1"/>
        <end position="38"/>
    </location>
</feature>
<evidence type="ECO:0000313" key="2">
    <source>
        <dbReference type="EMBL" id="PON36371.1"/>
    </source>
</evidence>
<gene>
    <name evidence="2" type="ORF">PanWU01x14_328960</name>
</gene>
<keyword evidence="3" id="KW-1185">Reference proteome</keyword>
<evidence type="ECO:0000313" key="3">
    <source>
        <dbReference type="Proteomes" id="UP000237105"/>
    </source>
</evidence>
<dbReference type="Proteomes" id="UP000237105">
    <property type="component" value="Unassembled WGS sequence"/>
</dbReference>
<protein>
    <submittedName>
        <fullName evidence="2">Uncharacterized protein</fullName>
    </submittedName>
</protein>
<accession>A0A2P5AIM5</accession>
<dbReference type="EMBL" id="JXTB01000572">
    <property type="protein sequence ID" value="PON36371.1"/>
    <property type="molecule type" value="Genomic_DNA"/>
</dbReference>
<feature type="compositionally biased region" description="Acidic residues" evidence="1">
    <location>
        <begin position="1"/>
        <end position="24"/>
    </location>
</feature>